<organism evidence="2 3">
    <name type="scientific">Aquimarina algiphila</name>
    <dbReference type="NCBI Taxonomy" id="2047982"/>
    <lineage>
        <taxon>Bacteria</taxon>
        <taxon>Pseudomonadati</taxon>
        <taxon>Bacteroidota</taxon>
        <taxon>Flavobacteriia</taxon>
        <taxon>Flavobacteriales</taxon>
        <taxon>Flavobacteriaceae</taxon>
        <taxon>Aquimarina</taxon>
    </lineage>
</organism>
<evidence type="ECO:0000313" key="3">
    <source>
        <dbReference type="Proteomes" id="UP000318833"/>
    </source>
</evidence>
<keyword evidence="3" id="KW-1185">Reference proteome</keyword>
<feature type="transmembrane region" description="Helical" evidence="1">
    <location>
        <begin position="6"/>
        <end position="22"/>
    </location>
</feature>
<feature type="transmembrane region" description="Helical" evidence="1">
    <location>
        <begin position="34"/>
        <end position="51"/>
    </location>
</feature>
<dbReference type="RefSeq" id="WP_143918352.1">
    <property type="nucleotide sequence ID" value="NZ_CANMIK010000068.1"/>
</dbReference>
<protein>
    <submittedName>
        <fullName evidence="2">Uncharacterized protein</fullName>
    </submittedName>
</protein>
<keyword evidence="1" id="KW-0472">Membrane</keyword>
<proteinExistence type="predicted"/>
<accession>A0A554VDC0</accession>
<keyword evidence="1" id="KW-0812">Transmembrane</keyword>
<evidence type="ECO:0000256" key="1">
    <source>
        <dbReference type="SAM" id="Phobius"/>
    </source>
</evidence>
<sequence>MLHYILQILIFQMLFLVIYDLLLKKDTFFNWNRLYLIITPILSFILPFVKIESFKTTTSQIYASQVERVITISTEGLTSLGTTEIHQNPTN</sequence>
<dbReference type="OrthoDB" id="1522859at2"/>
<name>A0A554VDC0_9FLAO</name>
<comment type="caution">
    <text evidence="2">The sequence shown here is derived from an EMBL/GenBank/DDBJ whole genome shotgun (WGS) entry which is preliminary data.</text>
</comment>
<evidence type="ECO:0000313" key="2">
    <source>
        <dbReference type="EMBL" id="TSE04828.1"/>
    </source>
</evidence>
<keyword evidence="1" id="KW-1133">Transmembrane helix</keyword>
<dbReference type="AlphaFoldDB" id="A0A554VDC0"/>
<dbReference type="Proteomes" id="UP000318833">
    <property type="component" value="Unassembled WGS sequence"/>
</dbReference>
<dbReference type="EMBL" id="VLNR01000071">
    <property type="protein sequence ID" value="TSE04828.1"/>
    <property type="molecule type" value="Genomic_DNA"/>
</dbReference>
<reference evidence="2 3" key="1">
    <citation type="submission" date="2019-07" db="EMBL/GenBank/DDBJ databases">
        <title>The draft genome sequence of Aquimarina algiphila M91.</title>
        <authorList>
            <person name="Meng X."/>
        </authorList>
    </citation>
    <scope>NUCLEOTIDE SEQUENCE [LARGE SCALE GENOMIC DNA]</scope>
    <source>
        <strain evidence="2 3">M91</strain>
    </source>
</reference>
<gene>
    <name evidence="2" type="ORF">FOF46_25025</name>
</gene>